<feature type="region of interest" description="Disordered" evidence="11">
    <location>
        <begin position="265"/>
        <end position="299"/>
    </location>
</feature>
<keyword evidence="9" id="KW-0458">Lysosome</keyword>
<dbReference type="HOGENOM" id="CLU_046327_0_1_1"/>
<feature type="transmembrane region" description="Helical" evidence="12">
    <location>
        <begin position="163"/>
        <end position="182"/>
    </location>
</feature>
<name>M2N5R3_BAUPA</name>
<sequence>MSATDLKLFARVLSDISGWLYFALWSLSFYPQPLLNHRRRTTTGLTPDFPLLNVFGFTCYTLATAALLYSPAIRKQYAARHPSAPEPTVRFNDLAFGVHAWVLCAITFSQFWPSLWGWKPVKDVTRRPNAITLTILSASLLAIVLVTFLVLTETNDHPNQWAWLDVIYTLGYTKLLLTIFKYTPQVHSNFRRRSTAGWSIHQVLLDFGGGVLSMLQLVIDSALQADWSGLTGNPAKFGLANISLGFDVIFLVQHYVLYGPVERGQGGGEGGDGRDLSKRDGVGFEVVDGERRPLLPTSR</sequence>
<evidence type="ECO:0000256" key="7">
    <source>
        <dbReference type="ARBA" id="ARBA00022989"/>
    </source>
</evidence>
<evidence type="ECO:0000313" key="13">
    <source>
        <dbReference type="EMBL" id="EMC94379.1"/>
    </source>
</evidence>
<gene>
    <name evidence="13" type="ORF">BAUCODRAFT_111210</name>
</gene>
<dbReference type="InterPro" id="IPR006603">
    <property type="entry name" value="PQ-loop_rpt"/>
</dbReference>
<dbReference type="InterPro" id="IPR005282">
    <property type="entry name" value="LC_transporter"/>
</dbReference>
<feature type="transmembrane region" description="Helical" evidence="12">
    <location>
        <begin position="12"/>
        <end position="30"/>
    </location>
</feature>
<evidence type="ECO:0008006" key="15">
    <source>
        <dbReference type="Google" id="ProtNLM"/>
    </source>
</evidence>
<dbReference type="FunFam" id="1.20.1280.290:FF:000016">
    <property type="entry name" value="Cystinosin homolog"/>
    <property type="match status" value="1"/>
</dbReference>
<dbReference type="Gene3D" id="1.20.1280.290">
    <property type="match status" value="2"/>
</dbReference>
<organism evidence="13 14">
    <name type="scientific">Baudoinia panamericana (strain UAMH 10762)</name>
    <name type="common">Angels' share fungus</name>
    <name type="synonym">Baudoinia compniacensis (strain UAMH 10762)</name>
    <dbReference type="NCBI Taxonomy" id="717646"/>
    <lineage>
        <taxon>Eukaryota</taxon>
        <taxon>Fungi</taxon>
        <taxon>Dikarya</taxon>
        <taxon>Ascomycota</taxon>
        <taxon>Pezizomycotina</taxon>
        <taxon>Dothideomycetes</taxon>
        <taxon>Dothideomycetidae</taxon>
        <taxon>Mycosphaerellales</taxon>
        <taxon>Teratosphaeriaceae</taxon>
        <taxon>Baudoinia</taxon>
    </lineage>
</organism>
<evidence type="ECO:0000256" key="5">
    <source>
        <dbReference type="ARBA" id="ARBA00022737"/>
    </source>
</evidence>
<dbReference type="RefSeq" id="XP_007678279.1">
    <property type="nucleotide sequence ID" value="XM_007680089.1"/>
</dbReference>
<dbReference type="GO" id="GO:0000324">
    <property type="term" value="C:fungal-type vacuole"/>
    <property type="evidence" value="ECO:0007669"/>
    <property type="project" value="TreeGrafter"/>
</dbReference>
<evidence type="ECO:0000256" key="6">
    <source>
        <dbReference type="ARBA" id="ARBA00022847"/>
    </source>
</evidence>
<evidence type="ECO:0000256" key="12">
    <source>
        <dbReference type="SAM" id="Phobius"/>
    </source>
</evidence>
<dbReference type="AlphaFoldDB" id="M2N5R3"/>
<dbReference type="PANTHER" id="PTHR13131">
    <property type="entry name" value="CYSTINOSIN"/>
    <property type="match status" value="1"/>
</dbReference>
<keyword evidence="7 12" id="KW-1133">Transmembrane helix</keyword>
<keyword evidence="3" id="KW-0813">Transport</keyword>
<evidence type="ECO:0000256" key="4">
    <source>
        <dbReference type="ARBA" id="ARBA00022692"/>
    </source>
</evidence>
<evidence type="ECO:0000256" key="1">
    <source>
        <dbReference type="ARBA" id="ARBA00004155"/>
    </source>
</evidence>
<dbReference type="eggNOG" id="KOG3145">
    <property type="taxonomic scope" value="Eukaryota"/>
</dbReference>
<evidence type="ECO:0000256" key="2">
    <source>
        <dbReference type="ARBA" id="ARBA00006855"/>
    </source>
</evidence>
<keyword evidence="4 12" id="KW-0812">Transmembrane</keyword>
<evidence type="ECO:0000256" key="11">
    <source>
        <dbReference type="SAM" id="MobiDB-lite"/>
    </source>
</evidence>
<dbReference type="Proteomes" id="UP000011761">
    <property type="component" value="Unassembled WGS sequence"/>
</dbReference>
<evidence type="ECO:0000256" key="10">
    <source>
        <dbReference type="ARBA" id="ARBA00048473"/>
    </source>
</evidence>
<dbReference type="OrthoDB" id="75720at2759"/>
<feature type="transmembrane region" description="Helical" evidence="12">
    <location>
        <begin position="130"/>
        <end position="151"/>
    </location>
</feature>
<dbReference type="GO" id="GO:0015184">
    <property type="term" value="F:L-cystine transmembrane transporter activity"/>
    <property type="evidence" value="ECO:0007669"/>
    <property type="project" value="TreeGrafter"/>
</dbReference>
<protein>
    <recommendedName>
        <fullName evidence="15">Cystinosin</fullName>
    </recommendedName>
</protein>
<feature type="compositionally biased region" description="Basic and acidic residues" evidence="11">
    <location>
        <begin position="271"/>
        <end position="293"/>
    </location>
</feature>
<dbReference type="Pfam" id="PF04193">
    <property type="entry name" value="PQ-loop"/>
    <property type="match status" value="2"/>
</dbReference>
<dbReference type="PANTHER" id="PTHR13131:SF5">
    <property type="entry name" value="CYSTINOSIN"/>
    <property type="match status" value="1"/>
</dbReference>
<dbReference type="SMART" id="SM00679">
    <property type="entry name" value="CTNS"/>
    <property type="match status" value="2"/>
</dbReference>
<dbReference type="GO" id="GO:0015293">
    <property type="term" value="F:symporter activity"/>
    <property type="evidence" value="ECO:0007669"/>
    <property type="project" value="UniProtKB-KW"/>
</dbReference>
<evidence type="ECO:0000256" key="3">
    <source>
        <dbReference type="ARBA" id="ARBA00022448"/>
    </source>
</evidence>
<comment type="subcellular location">
    <subcellularLocation>
        <location evidence="1">Lysosome membrane</location>
        <topology evidence="1">Multi-pass membrane protein</topology>
    </subcellularLocation>
</comment>
<evidence type="ECO:0000313" key="14">
    <source>
        <dbReference type="Proteomes" id="UP000011761"/>
    </source>
</evidence>
<dbReference type="EMBL" id="KB445558">
    <property type="protein sequence ID" value="EMC94379.1"/>
    <property type="molecule type" value="Genomic_DNA"/>
</dbReference>
<dbReference type="KEGG" id="bcom:BAUCODRAFT_111210"/>
<keyword evidence="6" id="KW-0769">Symport</keyword>
<dbReference type="GO" id="GO:0005774">
    <property type="term" value="C:vacuolar membrane"/>
    <property type="evidence" value="ECO:0007669"/>
    <property type="project" value="TreeGrafter"/>
</dbReference>
<dbReference type="GeneID" id="19107187"/>
<keyword evidence="8 12" id="KW-0472">Membrane</keyword>
<comment type="catalytic activity">
    <reaction evidence="10">
        <text>L-cystine(out) + H(+)(out) = L-cystine(in) + H(+)(in)</text>
        <dbReference type="Rhea" id="RHEA:66172"/>
        <dbReference type="ChEBI" id="CHEBI:15378"/>
        <dbReference type="ChEBI" id="CHEBI:35491"/>
    </reaction>
    <physiologicalReaction direction="left-to-right" evidence="10">
        <dbReference type="Rhea" id="RHEA:66173"/>
    </physiologicalReaction>
</comment>
<reference evidence="13 14" key="1">
    <citation type="journal article" date="2012" name="PLoS Pathog.">
        <title>Diverse lifestyles and strategies of plant pathogenesis encoded in the genomes of eighteen Dothideomycetes fungi.</title>
        <authorList>
            <person name="Ohm R.A."/>
            <person name="Feau N."/>
            <person name="Henrissat B."/>
            <person name="Schoch C.L."/>
            <person name="Horwitz B.A."/>
            <person name="Barry K.W."/>
            <person name="Condon B.J."/>
            <person name="Copeland A.C."/>
            <person name="Dhillon B."/>
            <person name="Glaser F."/>
            <person name="Hesse C.N."/>
            <person name="Kosti I."/>
            <person name="LaButti K."/>
            <person name="Lindquist E.A."/>
            <person name="Lucas S."/>
            <person name="Salamov A.A."/>
            <person name="Bradshaw R.E."/>
            <person name="Ciuffetti L."/>
            <person name="Hamelin R.C."/>
            <person name="Kema G.H.J."/>
            <person name="Lawrence C."/>
            <person name="Scott J.A."/>
            <person name="Spatafora J.W."/>
            <person name="Turgeon B.G."/>
            <person name="de Wit P.J.G.M."/>
            <person name="Zhong S."/>
            <person name="Goodwin S.B."/>
            <person name="Grigoriev I.V."/>
        </authorList>
    </citation>
    <scope>NUCLEOTIDE SEQUENCE [LARGE SCALE GENOMIC DNA]</scope>
    <source>
        <strain evidence="13 14">UAMH 10762</strain>
    </source>
</reference>
<evidence type="ECO:0000256" key="8">
    <source>
        <dbReference type="ARBA" id="ARBA00023136"/>
    </source>
</evidence>
<feature type="transmembrane region" description="Helical" evidence="12">
    <location>
        <begin position="51"/>
        <end position="74"/>
    </location>
</feature>
<keyword evidence="14" id="KW-1185">Reference proteome</keyword>
<comment type="similarity">
    <text evidence="2">Belongs to the cystinosin family.</text>
</comment>
<dbReference type="OMA" id="WIDVIYT"/>
<evidence type="ECO:0000256" key="9">
    <source>
        <dbReference type="ARBA" id="ARBA00023228"/>
    </source>
</evidence>
<accession>M2N5R3</accession>
<keyword evidence="5" id="KW-0677">Repeat</keyword>
<proteinExistence type="inferred from homology"/>